<keyword evidence="3" id="KW-1185">Reference proteome</keyword>
<feature type="repeat" description="ANK" evidence="1">
    <location>
        <begin position="83"/>
        <end position="107"/>
    </location>
</feature>
<dbReference type="Gene3D" id="1.25.40.20">
    <property type="entry name" value="Ankyrin repeat-containing domain"/>
    <property type="match status" value="1"/>
</dbReference>
<dbReference type="InterPro" id="IPR036770">
    <property type="entry name" value="Ankyrin_rpt-contain_sf"/>
</dbReference>
<dbReference type="PROSITE" id="PS50088">
    <property type="entry name" value="ANK_REPEAT"/>
    <property type="match status" value="2"/>
</dbReference>
<dbReference type="GO" id="GO:2000781">
    <property type="term" value="P:positive regulation of double-strand break repair"/>
    <property type="evidence" value="ECO:0007669"/>
    <property type="project" value="InterPro"/>
</dbReference>
<dbReference type="PANTHER" id="PTHR46677:SF1">
    <property type="entry name" value="SMC5-SMC6 COMPLEX LOCALIZATION FACTOR PROTEIN 1"/>
    <property type="match status" value="1"/>
</dbReference>
<organism evidence="2 3">
    <name type="scientific">Desmophyllum pertusum</name>
    <dbReference type="NCBI Taxonomy" id="174260"/>
    <lineage>
        <taxon>Eukaryota</taxon>
        <taxon>Metazoa</taxon>
        <taxon>Cnidaria</taxon>
        <taxon>Anthozoa</taxon>
        <taxon>Hexacorallia</taxon>
        <taxon>Scleractinia</taxon>
        <taxon>Caryophylliina</taxon>
        <taxon>Caryophylliidae</taxon>
        <taxon>Desmophyllum</taxon>
    </lineage>
</organism>
<name>A0A9X0D6Y9_9CNID</name>
<gene>
    <name evidence="2" type="primary">ANKRD32</name>
    <name evidence="2" type="ORF">OS493_001232</name>
</gene>
<dbReference type="OrthoDB" id="273147at2759"/>
<evidence type="ECO:0000256" key="1">
    <source>
        <dbReference type="PROSITE-ProRule" id="PRU00023"/>
    </source>
</evidence>
<dbReference type="Pfam" id="PF12796">
    <property type="entry name" value="Ank_2"/>
    <property type="match status" value="1"/>
</dbReference>
<dbReference type="SMART" id="SM00248">
    <property type="entry name" value="ANK"/>
    <property type="match status" value="3"/>
</dbReference>
<dbReference type="SUPFAM" id="SSF48403">
    <property type="entry name" value="Ankyrin repeat"/>
    <property type="match status" value="1"/>
</dbReference>
<feature type="repeat" description="ANK" evidence="1">
    <location>
        <begin position="2"/>
        <end position="34"/>
    </location>
</feature>
<accession>A0A9X0D6Y9</accession>
<dbReference type="GO" id="GO:0035861">
    <property type="term" value="C:site of double-strand break"/>
    <property type="evidence" value="ECO:0007669"/>
    <property type="project" value="TreeGrafter"/>
</dbReference>
<reference evidence="2" key="1">
    <citation type="submission" date="2023-01" db="EMBL/GenBank/DDBJ databases">
        <title>Genome assembly of the deep-sea coral Lophelia pertusa.</title>
        <authorList>
            <person name="Herrera S."/>
            <person name="Cordes E."/>
        </authorList>
    </citation>
    <scope>NUCLEOTIDE SEQUENCE</scope>
    <source>
        <strain evidence="2">USNM1676648</strain>
        <tissue evidence="2">Polyp</tissue>
    </source>
</reference>
<dbReference type="GO" id="GO:0005634">
    <property type="term" value="C:nucleus"/>
    <property type="evidence" value="ECO:0007669"/>
    <property type="project" value="TreeGrafter"/>
</dbReference>
<dbReference type="InterPro" id="IPR002110">
    <property type="entry name" value="Ankyrin_rpt"/>
</dbReference>
<dbReference type="GO" id="GO:0006974">
    <property type="term" value="P:DNA damage response"/>
    <property type="evidence" value="ECO:0007669"/>
    <property type="project" value="TreeGrafter"/>
</dbReference>
<proteinExistence type="predicted"/>
<keyword evidence="1" id="KW-0040">ANK repeat</keyword>
<dbReference type="AlphaFoldDB" id="A0A9X0D6Y9"/>
<dbReference type="GO" id="GO:1990166">
    <property type="term" value="P:protein localization to site of double-strand break"/>
    <property type="evidence" value="ECO:0007669"/>
    <property type="project" value="TreeGrafter"/>
</dbReference>
<dbReference type="PROSITE" id="PS50297">
    <property type="entry name" value="ANK_REP_REGION"/>
    <property type="match status" value="1"/>
</dbReference>
<sequence length="251" mass="28003">MKGESDLQLSCIRNDVVKVKQLLASGTDANMKDHAEWTALHEACNHGYAGCVQELLEARQLVYEIKPGDDTSEVLNLLSAPLCGTTPLHDAVVNNHQQVVELLVSAGGLPLLEAKNAQGEKPIDLTEKDEIKEFLRTMELQLRNKKNTVTALRPCEQSYQAVLGRKGRHYTNHIPTEDCEQYLLILSHLVQSYFRITRQAPAGFACDDCLWMNFHEHCNNLEAHVTRIVADSGLSSLACIRIHAMKMLTSS</sequence>
<dbReference type="PANTHER" id="PTHR46677">
    <property type="entry name" value="SMC5-SMC6 COMPLEX LOCALIZATION FACTOR PROTEIN 1"/>
    <property type="match status" value="1"/>
</dbReference>
<evidence type="ECO:0000313" key="3">
    <source>
        <dbReference type="Proteomes" id="UP001163046"/>
    </source>
</evidence>
<dbReference type="EMBL" id="MU825873">
    <property type="protein sequence ID" value="KAJ7387883.1"/>
    <property type="molecule type" value="Genomic_DNA"/>
</dbReference>
<dbReference type="Proteomes" id="UP001163046">
    <property type="component" value="Unassembled WGS sequence"/>
</dbReference>
<dbReference type="InterPro" id="IPR042479">
    <property type="entry name" value="Slf1"/>
</dbReference>
<evidence type="ECO:0000313" key="2">
    <source>
        <dbReference type="EMBL" id="KAJ7387883.1"/>
    </source>
</evidence>
<comment type="caution">
    <text evidence="2">The sequence shown here is derived from an EMBL/GenBank/DDBJ whole genome shotgun (WGS) entry which is preliminary data.</text>
</comment>
<protein>
    <submittedName>
        <fullName evidence="2">SMC5-SMC6 complex localization factor protein 1</fullName>
    </submittedName>
</protein>